<reference evidence="4" key="1">
    <citation type="submission" date="2016-10" db="EMBL/GenBank/DDBJ databases">
        <authorList>
            <person name="Varghese N."/>
            <person name="Submissions S."/>
        </authorList>
    </citation>
    <scope>NUCLEOTIDE SEQUENCE [LARGE SCALE GENOMIC DNA]</scope>
    <source>
        <strain evidence="4">DSM 44796</strain>
    </source>
</reference>
<protein>
    <submittedName>
        <fullName evidence="3">Uncharacterized protein</fullName>
    </submittedName>
</protein>
<keyword evidence="2" id="KW-0472">Membrane</keyword>
<dbReference type="EMBL" id="FNET01000008">
    <property type="protein sequence ID" value="SDL01220.1"/>
    <property type="molecule type" value="Genomic_DNA"/>
</dbReference>
<feature type="region of interest" description="Disordered" evidence="1">
    <location>
        <begin position="1"/>
        <end position="21"/>
    </location>
</feature>
<dbReference type="AlphaFoldDB" id="A0A1G9GKK3"/>
<proteinExistence type="predicted"/>
<feature type="transmembrane region" description="Helical" evidence="2">
    <location>
        <begin position="43"/>
        <end position="65"/>
    </location>
</feature>
<keyword evidence="2" id="KW-0812">Transmembrane</keyword>
<organism evidence="3 4">
    <name type="scientific">Lentzea albidocapillata subsp. violacea</name>
    <dbReference type="NCBI Taxonomy" id="128104"/>
    <lineage>
        <taxon>Bacteria</taxon>
        <taxon>Bacillati</taxon>
        <taxon>Actinomycetota</taxon>
        <taxon>Actinomycetes</taxon>
        <taxon>Pseudonocardiales</taxon>
        <taxon>Pseudonocardiaceae</taxon>
        <taxon>Lentzea</taxon>
    </lineage>
</organism>
<evidence type="ECO:0000313" key="3">
    <source>
        <dbReference type="EMBL" id="SDL01220.1"/>
    </source>
</evidence>
<keyword evidence="2" id="KW-1133">Transmembrane helix</keyword>
<dbReference type="RefSeq" id="WP_090007352.1">
    <property type="nucleotide sequence ID" value="NZ_FNET01000008.1"/>
</dbReference>
<sequence>MTRLPAGEHPNEKSGHTAEASAGIGTDGLTFGVVVPAALADSLTAAAITFGILGLVALALGWYIVRKTGKTEGLLHLAELVKALFRRK</sequence>
<evidence type="ECO:0000313" key="4">
    <source>
        <dbReference type="Proteomes" id="UP000199682"/>
    </source>
</evidence>
<gene>
    <name evidence="3" type="ORF">SAMN04488074_108243</name>
</gene>
<accession>A0A1G9GKK3</accession>
<evidence type="ECO:0000256" key="2">
    <source>
        <dbReference type="SAM" id="Phobius"/>
    </source>
</evidence>
<name>A0A1G9GKK3_9PSEU</name>
<dbReference type="Proteomes" id="UP000199682">
    <property type="component" value="Unassembled WGS sequence"/>
</dbReference>
<evidence type="ECO:0000256" key="1">
    <source>
        <dbReference type="SAM" id="MobiDB-lite"/>
    </source>
</evidence>